<protein>
    <submittedName>
        <fullName evidence="1">Uncharacterized protein</fullName>
    </submittedName>
</protein>
<dbReference type="Proteomes" id="UP000515498">
    <property type="component" value="Chromosome"/>
</dbReference>
<dbReference type="EMBL" id="CP059894">
    <property type="protein sequence ID" value="QNJ94850.1"/>
    <property type="molecule type" value="Genomic_DNA"/>
</dbReference>
<accession>A0A7G8PKI4</accession>
<gene>
    <name evidence="1" type="ORF">HZU40_11705</name>
</gene>
<sequence>MNLYQLRDLIENSSAAEWVKVEPAGVTYRYRFEVSTDRDGGEQVSVDGHRVVAVYAANVNLTMAYGMPEVKGTRWRNEDLEFEWATFPDKRFTVENADIFWAGALIHRVNYLGADGGRAYLPLGGGNDGLDVTRLDVAVAGIIDDLEGGSRFRPYVDGVPYRIQD</sequence>
<evidence type="ECO:0000313" key="2">
    <source>
        <dbReference type="Proteomes" id="UP000515498"/>
    </source>
</evidence>
<proteinExistence type="predicted"/>
<name>A0A7G8PKI4_9MYCO</name>
<dbReference type="KEGG" id="mflu:HZU40_11705"/>
<reference evidence="1 2" key="1">
    <citation type="submission" date="2020-07" db="EMBL/GenBank/DDBJ databases">
        <title>Draft genome sequence of four isobutane-metabolizing strains capable of cometabolically degrading diverse ether contaminants.</title>
        <authorList>
            <person name="Chen W."/>
            <person name="Faulkner N."/>
            <person name="Smith C."/>
            <person name="Hyman M."/>
        </authorList>
    </citation>
    <scope>NUCLEOTIDE SEQUENCE [LARGE SCALE GENOMIC DNA]</scope>
    <source>
        <strain evidence="1 2">2A</strain>
    </source>
</reference>
<dbReference type="AlphaFoldDB" id="A0A7G8PKI4"/>
<evidence type="ECO:0000313" key="1">
    <source>
        <dbReference type="EMBL" id="QNJ94850.1"/>
    </source>
</evidence>
<dbReference type="RefSeq" id="WP_187098449.1">
    <property type="nucleotide sequence ID" value="NZ_CP059894.1"/>
</dbReference>
<organism evidence="1 2">
    <name type="scientific">Mycolicibacterium fluoranthenivorans</name>
    <dbReference type="NCBI Taxonomy" id="258505"/>
    <lineage>
        <taxon>Bacteria</taxon>
        <taxon>Bacillati</taxon>
        <taxon>Actinomycetota</taxon>
        <taxon>Actinomycetes</taxon>
        <taxon>Mycobacteriales</taxon>
        <taxon>Mycobacteriaceae</taxon>
        <taxon>Mycolicibacterium</taxon>
    </lineage>
</organism>